<evidence type="ECO:0000313" key="12">
    <source>
        <dbReference type="Proteomes" id="UP000826300"/>
    </source>
</evidence>
<dbReference type="InterPro" id="IPR048279">
    <property type="entry name" value="MdtK-like"/>
</dbReference>
<dbReference type="NCBIfam" id="TIGR00797">
    <property type="entry name" value="matE"/>
    <property type="match status" value="1"/>
</dbReference>
<dbReference type="RefSeq" id="WP_220664374.1">
    <property type="nucleotide sequence ID" value="NZ_CP069370.1"/>
</dbReference>
<protein>
    <recommendedName>
        <fullName evidence="9">Multidrug-efflux transporter</fullName>
    </recommendedName>
</protein>
<dbReference type="Pfam" id="PF01554">
    <property type="entry name" value="MatE"/>
    <property type="match status" value="2"/>
</dbReference>
<dbReference type="PANTHER" id="PTHR43298">
    <property type="entry name" value="MULTIDRUG RESISTANCE PROTEIN NORM-RELATED"/>
    <property type="match status" value="1"/>
</dbReference>
<feature type="transmembrane region" description="Helical" evidence="10">
    <location>
        <begin position="12"/>
        <end position="32"/>
    </location>
</feature>
<comment type="subcellular location">
    <subcellularLocation>
        <location evidence="1">Cell inner membrane</location>
        <topology evidence="1">Multi-pass membrane protein</topology>
    </subcellularLocation>
</comment>
<proteinExistence type="predicted"/>
<name>A0A8G0ZX17_9RHOB</name>
<reference evidence="11" key="1">
    <citation type="submission" date="2021-02" db="EMBL/GenBank/DDBJ databases">
        <title>Rhodobacter shimadae sp. nov., an aerobic anoxygenic phototrophic bacterium isolated from a hot spring.</title>
        <authorList>
            <person name="Muramatsu S."/>
            <person name="Haruta S."/>
            <person name="Hirose S."/>
            <person name="Hanada S."/>
        </authorList>
    </citation>
    <scope>NUCLEOTIDE SEQUENCE</scope>
    <source>
        <strain evidence="11">N10</strain>
    </source>
</reference>
<evidence type="ECO:0000256" key="5">
    <source>
        <dbReference type="ARBA" id="ARBA00022692"/>
    </source>
</evidence>
<gene>
    <name evidence="11" type="ORF">JO391_09930</name>
</gene>
<accession>A0A8G0ZX17</accession>
<organism evidence="11 12">
    <name type="scientific">Neotabrizicola shimadae</name>
    <dbReference type="NCBI Taxonomy" id="2807096"/>
    <lineage>
        <taxon>Bacteria</taxon>
        <taxon>Pseudomonadati</taxon>
        <taxon>Pseudomonadota</taxon>
        <taxon>Alphaproteobacteria</taxon>
        <taxon>Rhodobacterales</taxon>
        <taxon>Paracoccaceae</taxon>
        <taxon>Neotabrizicola</taxon>
    </lineage>
</organism>
<evidence type="ECO:0000256" key="3">
    <source>
        <dbReference type="ARBA" id="ARBA00022449"/>
    </source>
</evidence>
<keyword evidence="8 10" id="KW-0472">Membrane</keyword>
<evidence type="ECO:0000256" key="2">
    <source>
        <dbReference type="ARBA" id="ARBA00022448"/>
    </source>
</evidence>
<feature type="transmembrane region" description="Helical" evidence="10">
    <location>
        <begin position="92"/>
        <end position="117"/>
    </location>
</feature>
<feature type="transmembrane region" description="Helical" evidence="10">
    <location>
        <begin position="346"/>
        <end position="364"/>
    </location>
</feature>
<evidence type="ECO:0000313" key="11">
    <source>
        <dbReference type="EMBL" id="QYZ71778.1"/>
    </source>
</evidence>
<evidence type="ECO:0000256" key="7">
    <source>
        <dbReference type="ARBA" id="ARBA00023065"/>
    </source>
</evidence>
<dbReference type="InterPro" id="IPR002528">
    <property type="entry name" value="MATE_fam"/>
</dbReference>
<dbReference type="PIRSF" id="PIRSF006603">
    <property type="entry name" value="DinF"/>
    <property type="match status" value="1"/>
</dbReference>
<feature type="transmembrane region" description="Helical" evidence="10">
    <location>
        <begin position="310"/>
        <end position="334"/>
    </location>
</feature>
<dbReference type="GO" id="GO:0015297">
    <property type="term" value="F:antiporter activity"/>
    <property type="evidence" value="ECO:0007669"/>
    <property type="project" value="UniProtKB-KW"/>
</dbReference>
<dbReference type="InterPro" id="IPR050222">
    <property type="entry name" value="MATE_MdtK"/>
</dbReference>
<evidence type="ECO:0000256" key="9">
    <source>
        <dbReference type="ARBA" id="ARBA00031636"/>
    </source>
</evidence>
<keyword evidence="4" id="KW-1003">Cell membrane</keyword>
<keyword evidence="3" id="KW-0050">Antiport</keyword>
<keyword evidence="5 10" id="KW-0812">Transmembrane</keyword>
<feature type="transmembrane region" description="Helical" evidence="10">
    <location>
        <begin position="244"/>
        <end position="268"/>
    </location>
</feature>
<dbReference type="GO" id="GO:0005886">
    <property type="term" value="C:plasma membrane"/>
    <property type="evidence" value="ECO:0007669"/>
    <property type="project" value="UniProtKB-SubCell"/>
</dbReference>
<feature type="transmembrane region" description="Helical" evidence="10">
    <location>
        <begin position="280"/>
        <end position="298"/>
    </location>
</feature>
<evidence type="ECO:0000256" key="8">
    <source>
        <dbReference type="ARBA" id="ARBA00023136"/>
    </source>
</evidence>
<evidence type="ECO:0000256" key="1">
    <source>
        <dbReference type="ARBA" id="ARBA00004429"/>
    </source>
</evidence>
<dbReference type="EMBL" id="CP069370">
    <property type="protein sequence ID" value="QYZ71778.1"/>
    <property type="molecule type" value="Genomic_DNA"/>
</dbReference>
<keyword evidence="7" id="KW-0406">Ion transport</keyword>
<keyword evidence="12" id="KW-1185">Reference proteome</keyword>
<evidence type="ECO:0000256" key="4">
    <source>
        <dbReference type="ARBA" id="ARBA00022475"/>
    </source>
</evidence>
<dbReference type="GO" id="GO:0006811">
    <property type="term" value="P:monoatomic ion transport"/>
    <property type="evidence" value="ECO:0007669"/>
    <property type="project" value="UniProtKB-KW"/>
</dbReference>
<feature type="transmembrane region" description="Helical" evidence="10">
    <location>
        <begin position="385"/>
        <end position="407"/>
    </location>
</feature>
<evidence type="ECO:0000256" key="6">
    <source>
        <dbReference type="ARBA" id="ARBA00022989"/>
    </source>
</evidence>
<feature type="transmembrane region" description="Helical" evidence="10">
    <location>
        <begin position="129"/>
        <end position="147"/>
    </location>
</feature>
<dbReference type="GO" id="GO:0042910">
    <property type="term" value="F:xenobiotic transmembrane transporter activity"/>
    <property type="evidence" value="ECO:0007669"/>
    <property type="project" value="InterPro"/>
</dbReference>
<dbReference type="PANTHER" id="PTHR43298:SF2">
    <property type="entry name" value="FMN_FAD EXPORTER YEEO-RELATED"/>
    <property type="match status" value="1"/>
</dbReference>
<feature type="transmembrane region" description="Helical" evidence="10">
    <location>
        <begin position="185"/>
        <end position="212"/>
    </location>
</feature>
<feature type="transmembrane region" description="Helical" evidence="10">
    <location>
        <begin position="44"/>
        <end position="71"/>
    </location>
</feature>
<keyword evidence="2" id="KW-0813">Transport</keyword>
<keyword evidence="6 10" id="KW-1133">Transmembrane helix</keyword>
<feature type="transmembrane region" description="Helical" evidence="10">
    <location>
        <begin position="159"/>
        <end position="179"/>
    </location>
</feature>
<evidence type="ECO:0000256" key="10">
    <source>
        <dbReference type="SAM" id="Phobius"/>
    </source>
</evidence>
<sequence length="443" mass="45779">MLSQIRTELPGILRLVFPIVAGLAAATLIGVADAVMLAPLGAVPLAAVGLTGAGAGLLYAAVWGLLSALSVRVGEAWGAGEGRRIPHILHNGLALGLGVGIAAAGAMGLMWFALPYLDQPAEVLEAVPAYWALICLYLIPYAVLTVFKATFEAVERPWTGAAFAFSAVLMNVAFNWLLIYGPGPFPALGLTGAGIASLLAETLSLAFAFGYWRYAPSMKRLRLRRSLDRVEITAALREGAPLGVLYVVESGSVTVATLLIGAFGTVALAGNQVAGTVGGVLYMVPLGIAGAVAIRVAQARGAGEPGTLRAIALAALLVATVWLALAALALGLFGREIAALITDDPAVIEVAAAMFLVFALFQLVDGVQSTMMGALRGLSDTAWPAGVSILAYWVLSLPLGWMLAHWGGLGAPGIWLGFLLGLIVAAALLIHRFLQKTDEAIAD</sequence>
<dbReference type="KEGG" id="nsm:JO391_09930"/>
<dbReference type="AlphaFoldDB" id="A0A8G0ZX17"/>
<dbReference type="Proteomes" id="UP000826300">
    <property type="component" value="Chromosome"/>
</dbReference>
<feature type="transmembrane region" description="Helical" evidence="10">
    <location>
        <begin position="413"/>
        <end position="434"/>
    </location>
</feature>